<keyword evidence="1" id="KW-0732">Signal</keyword>
<dbReference type="EMBL" id="JBHSLU010000096">
    <property type="protein sequence ID" value="MFC5508534.1"/>
    <property type="molecule type" value="Genomic_DNA"/>
</dbReference>
<accession>A0ABW0P9M2</accession>
<evidence type="ECO:0000313" key="3">
    <source>
        <dbReference type="Proteomes" id="UP001596060"/>
    </source>
</evidence>
<gene>
    <name evidence="2" type="ORF">ACFPN9_25145</name>
</gene>
<name>A0ABW0P9M2_9HYPH</name>
<feature type="signal peptide" evidence="1">
    <location>
        <begin position="1"/>
        <end position="23"/>
    </location>
</feature>
<comment type="caution">
    <text evidence="2">The sequence shown here is derived from an EMBL/GenBank/DDBJ whole genome shotgun (WGS) entry which is preliminary data.</text>
</comment>
<dbReference type="RefSeq" id="WP_066724127.1">
    <property type="nucleotide sequence ID" value="NZ_JBHSLU010000096.1"/>
</dbReference>
<evidence type="ECO:0000313" key="2">
    <source>
        <dbReference type="EMBL" id="MFC5508534.1"/>
    </source>
</evidence>
<evidence type="ECO:0000256" key="1">
    <source>
        <dbReference type="SAM" id="SignalP"/>
    </source>
</evidence>
<sequence>MIRCAFLLAGLVLTASISTSALAQSPAPAPARVASAPADEPVPRAERAKARQDCVAEHVALSGDDLRAAMRDCMQAKFPGVQLYARDGVTRDGKPTAVAARAACKADVDARGLTGSPRTAALVACFNEKRPDLAQRAECRKDARGKGLDGEELRKAVDACAREARS</sequence>
<keyword evidence="3" id="KW-1185">Reference proteome</keyword>
<dbReference type="Proteomes" id="UP001596060">
    <property type="component" value="Unassembled WGS sequence"/>
</dbReference>
<proteinExistence type="predicted"/>
<organism evidence="2 3">
    <name type="scientific">Bosea massiliensis</name>
    <dbReference type="NCBI Taxonomy" id="151419"/>
    <lineage>
        <taxon>Bacteria</taxon>
        <taxon>Pseudomonadati</taxon>
        <taxon>Pseudomonadota</taxon>
        <taxon>Alphaproteobacteria</taxon>
        <taxon>Hyphomicrobiales</taxon>
        <taxon>Boseaceae</taxon>
        <taxon>Bosea</taxon>
    </lineage>
</organism>
<feature type="chain" id="PRO_5045535407" evidence="1">
    <location>
        <begin position="24"/>
        <end position="166"/>
    </location>
</feature>
<protein>
    <submittedName>
        <fullName evidence="2">Uncharacterized protein</fullName>
    </submittedName>
</protein>
<reference evidence="3" key="1">
    <citation type="journal article" date="2019" name="Int. J. Syst. Evol. Microbiol.">
        <title>The Global Catalogue of Microorganisms (GCM) 10K type strain sequencing project: providing services to taxonomists for standard genome sequencing and annotation.</title>
        <authorList>
            <consortium name="The Broad Institute Genomics Platform"/>
            <consortium name="The Broad Institute Genome Sequencing Center for Infectious Disease"/>
            <person name="Wu L."/>
            <person name="Ma J."/>
        </authorList>
    </citation>
    <scope>NUCLEOTIDE SEQUENCE [LARGE SCALE GENOMIC DNA]</scope>
    <source>
        <strain evidence="3">CCUG 43117</strain>
    </source>
</reference>